<name>A0A2Z6IIK5_ACIFI</name>
<evidence type="ECO:0000256" key="2">
    <source>
        <dbReference type="ARBA" id="ARBA00001946"/>
    </source>
</evidence>
<evidence type="ECO:0000256" key="1">
    <source>
        <dbReference type="ARBA" id="ARBA00001936"/>
    </source>
</evidence>
<dbReference type="FunFam" id="3.40.50.720:FF:000095">
    <property type="entry name" value="NADP-dependent malic enzyme"/>
    <property type="match status" value="1"/>
</dbReference>
<accession>A0A2Z6IIK5</accession>
<dbReference type="PANTHER" id="PTHR43237:SF4">
    <property type="entry name" value="NADP-DEPENDENT MALIC ENZYME"/>
    <property type="match status" value="1"/>
</dbReference>
<dbReference type="InterPro" id="IPR036291">
    <property type="entry name" value="NAD(P)-bd_dom_sf"/>
</dbReference>
<dbReference type="Gene3D" id="3.40.50.720">
    <property type="entry name" value="NAD(P)-binding Rossmann-like Domain"/>
    <property type="match status" value="1"/>
</dbReference>
<evidence type="ECO:0000313" key="6">
    <source>
        <dbReference type="Proteomes" id="UP000280188"/>
    </source>
</evidence>
<dbReference type="GO" id="GO:0016616">
    <property type="term" value="F:oxidoreductase activity, acting on the CH-OH group of donors, NAD or NADP as acceptor"/>
    <property type="evidence" value="ECO:0007669"/>
    <property type="project" value="InterPro"/>
</dbReference>
<dbReference type="InterPro" id="IPR012302">
    <property type="entry name" value="Malic_NAD-bd"/>
</dbReference>
<dbReference type="GO" id="GO:0046872">
    <property type="term" value="F:metal ion binding"/>
    <property type="evidence" value="ECO:0007669"/>
    <property type="project" value="UniProtKB-KW"/>
</dbReference>
<dbReference type="InterPro" id="IPR046346">
    <property type="entry name" value="Aminoacid_DH-like_N_sf"/>
</dbReference>
<reference evidence="5 6" key="1">
    <citation type="journal article" date="2018" name="Microbiol. Resour. Announc.">
        <title>Complete Genome Sequence of Acidithiobacillus ferridurans JCM 18981.</title>
        <authorList>
            <person name="Miyauchi T."/>
            <person name="Kouzuma A."/>
            <person name="Abe T."/>
            <person name="Watanabe K."/>
        </authorList>
    </citation>
    <scope>NUCLEOTIDE SEQUENCE [LARGE SCALE GENOMIC DNA]</scope>
    <source>
        <strain evidence="6">ATCC 33020 / DSM 29468 / JCM 18981 / 11Fe</strain>
    </source>
</reference>
<dbReference type="GO" id="GO:0004470">
    <property type="term" value="F:malic enzyme activity"/>
    <property type="evidence" value="ECO:0007669"/>
    <property type="project" value="InterPro"/>
</dbReference>
<evidence type="ECO:0000256" key="3">
    <source>
        <dbReference type="ARBA" id="ARBA00022723"/>
    </source>
</evidence>
<keyword evidence="3" id="KW-0479">Metal-binding</keyword>
<keyword evidence="6" id="KW-1185">Reference proteome</keyword>
<dbReference type="Gene3D" id="3.40.50.10380">
    <property type="entry name" value="Malic enzyme, N-terminal domain"/>
    <property type="match status" value="1"/>
</dbReference>
<evidence type="ECO:0000313" key="5">
    <source>
        <dbReference type="EMBL" id="BBF65681.1"/>
    </source>
</evidence>
<comment type="cofactor">
    <cofactor evidence="2">
        <name>Mg(2+)</name>
        <dbReference type="ChEBI" id="CHEBI:18420"/>
    </cofactor>
</comment>
<keyword evidence="4" id="KW-0560">Oxidoreductase</keyword>
<sequence>MVEADPQADLRRRSLDYHARMPAGKLSVEPSKPCASPEDLSLAYTPGVAAPVREIVADPDKAYDYTAKGNLVAVISNGTAVLGLGNVGPLAGKPVMEGKALLFKRFADIDAFDIEVQARDAEHLIDVVAAIAPGFGGINLEDIGAPVCFQVEEALQAMLDIPVFHDDQHGTAVIVAAALQNALELQGKELGRAKVAIVGAGAAGIAIAHMLRALGVADIFLSDLHGVLHSKRTDLTQWHKPFAVAPQDWDLVAMLRGADVVIGVSARGAIPEAALLALAPKPVIFALANPDPEVDPALARRLRPDAIIATGRSDMPNQVNNVLGFPFLFRGALDCRARQINQPMLLAAVDALAKLAREPVPDAVQAVYGLTAPQGLTFGPEYIIPKALDPRLRPWVSGAVTTAARESGVARR</sequence>
<dbReference type="RefSeq" id="WP_126605035.1">
    <property type="nucleotide sequence ID" value="NZ_AP018795.1"/>
</dbReference>
<dbReference type="Pfam" id="PF03949">
    <property type="entry name" value="Malic_M"/>
    <property type="match status" value="1"/>
</dbReference>
<dbReference type="InterPro" id="IPR051674">
    <property type="entry name" value="Malate_Decarboxylase"/>
</dbReference>
<dbReference type="Proteomes" id="UP000280188">
    <property type="component" value="Chromosome"/>
</dbReference>
<dbReference type="InterPro" id="IPR012301">
    <property type="entry name" value="Malic_N_dom"/>
</dbReference>
<proteinExistence type="predicted"/>
<dbReference type="InterPro" id="IPR037062">
    <property type="entry name" value="Malic_N_dom_sf"/>
</dbReference>
<dbReference type="AlphaFoldDB" id="A0A2Z6IIK5"/>
<dbReference type="SMART" id="SM01274">
    <property type="entry name" value="malic"/>
    <property type="match status" value="1"/>
</dbReference>
<evidence type="ECO:0000256" key="4">
    <source>
        <dbReference type="ARBA" id="ARBA00023002"/>
    </source>
</evidence>
<dbReference type="PANTHER" id="PTHR43237">
    <property type="entry name" value="NADP-DEPENDENT MALIC ENZYME"/>
    <property type="match status" value="1"/>
</dbReference>
<comment type="cofactor">
    <cofactor evidence="1">
        <name>Mn(2+)</name>
        <dbReference type="ChEBI" id="CHEBI:29035"/>
    </cofactor>
</comment>
<dbReference type="KEGG" id="afj:AFERRID_18990"/>
<protein>
    <submittedName>
        <fullName evidence="5">NADP-dependent malic enzyme</fullName>
    </submittedName>
</protein>
<gene>
    <name evidence="5" type="ORF">AFERRID_18990</name>
</gene>
<dbReference type="FunFam" id="3.40.50.10380:FF:000003">
    <property type="entry name" value="NADP-dependent malic enzyme"/>
    <property type="match status" value="1"/>
</dbReference>
<dbReference type="EMBL" id="AP018795">
    <property type="protein sequence ID" value="BBF65681.1"/>
    <property type="molecule type" value="Genomic_DNA"/>
</dbReference>
<dbReference type="SMART" id="SM00919">
    <property type="entry name" value="Malic_M"/>
    <property type="match status" value="1"/>
</dbReference>
<dbReference type="GO" id="GO:0051287">
    <property type="term" value="F:NAD binding"/>
    <property type="evidence" value="ECO:0007669"/>
    <property type="project" value="InterPro"/>
</dbReference>
<dbReference type="SUPFAM" id="SSF53223">
    <property type="entry name" value="Aminoacid dehydrogenase-like, N-terminal domain"/>
    <property type="match status" value="1"/>
</dbReference>
<dbReference type="SUPFAM" id="SSF51735">
    <property type="entry name" value="NAD(P)-binding Rossmann-fold domains"/>
    <property type="match status" value="1"/>
</dbReference>
<organism evidence="5 6">
    <name type="scientific">Acidithiobacillus ferridurans</name>
    <dbReference type="NCBI Taxonomy" id="1232575"/>
    <lineage>
        <taxon>Bacteria</taxon>
        <taxon>Pseudomonadati</taxon>
        <taxon>Pseudomonadota</taxon>
        <taxon>Acidithiobacillia</taxon>
        <taxon>Acidithiobacillales</taxon>
        <taxon>Acidithiobacillaceae</taxon>
        <taxon>Acidithiobacillus</taxon>
    </lineage>
</organism>
<dbReference type="Pfam" id="PF00390">
    <property type="entry name" value="malic"/>
    <property type="match status" value="1"/>
</dbReference>